<dbReference type="AlphaFoldDB" id="A0A7I8V552"/>
<dbReference type="NCBIfam" id="TIGR00005">
    <property type="entry name" value="rluA_subfam"/>
    <property type="match status" value="1"/>
</dbReference>
<keyword evidence="3" id="KW-0413">Isomerase</keyword>
<keyword evidence="7" id="KW-1185">Reference proteome</keyword>
<evidence type="ECO:0000256" key="1">
    <source>
        <dbReference type="PIRSR" id="PIRSR606225-1"/>
    </source>
</evidence>
<dbReference type="CDD" id="cd00165">
    <property type="entry name" value="S4"/>
    <property type="match status" value="1"/>
</dbReference>
<dbReference type="GO" id="GO:0003723">
    <property type="term" value="F:RNA binding"/>
    <property type="evidence" value="ECO:0007669"/>
    <property type="project" value="UniProtKB-KW"/>
</dbReference>
<dbReference type="PANTHER" id="PTHR21600">
    <property type="entry name" value="MITOCHONDRIAL RNA PSEUDOURIDINE SYNTHASE"/>
    <property type="match status" value="1"/>
</dbReference>
<dbReference type="InterPro" id="IPR006145">
    <property type="entry name" value="PsdUridine_synth_RsuA/RluA"/>
</dbReference>
<dbReference type="InterPro" id="IPR050188">
    <property type="entry name" value="RluA_PseudoU_synthase"/>
</dbReference>
<evidence type="ECO:0000256" key="2">
    <source>
        <dbReference type="PROSITE-ProRule" id="PRU00182"/>
    </source>
</evidence>
<dbReference type="SUPFAM" id="SSF55120">
    <property type="entry name" value="Pseudouridine synthase"/>
    <property type="match status" value="1"/>
</dbReference>
<dbReference type="InterPro" id="IPR006225">
    <property type="entry name" value="PsdUridine_synth_RluC/D"/>
</dbReference>
<sequence>MSEPETKDADNTKDNNMTKRSQRKLLLKEEKKKIRLEKRRQEKIGKDVDFNDDWLEESEYFEENGLRKVHPYYFTFAAYAKGRWFGRTLMDVFETEFRQDNPHDKIKALEQGRVRVNGEPVAADYVLRQGDYVENTIHRHEVPVRGGDLNIVFEDDEVVVIDKPSSIPVHPCGRYRHNSLTFMMRKLNGYKNLRTVYRLDRLTSGIYIFCKNDIKTREIITAIQERKVKKEYICCVDGEFPTGKVECKEPLGVLSYKLGLQYATKEGKEAFTVFERIATNGKLSIVKCWPKTGRTHQIRVHLQYLGYPITNDKLYNTPNWGPEKGRNGNFGQSNELLLERLEKEHSSRRFLMTDSDEAQTKRKRIETSGKFDENCQECLHPSRDPLPDELIMYLHALSYEGPNWKYSTDLPFWADLEKLNNSKSEEGEDKTI</sequence>
<reference evidence="6 7" key="1">
    <citation type="submission" date="2020-08" db="EMBL/GenBank/DDBJ databases">
        <authorList>
            <person name="Hejnol A."/>
        </authorList>
    </citation>
    <scope>NUCLEOTIDE SEQUENCE [LARGE SCALE GENOMIC DNA]</scope>
</reference>
<name>A0A7I8V552_9ANNE</name>
<dbReference type="Proteomes" id="UP000549394">
    <property type="component" value="Unassembled WGS sequence"/>
</dbReference>
<dbReference type="GO" id="GO:0000455">
    <property type="term" value="P:enzyme-directed rRNA pseudouridine synthesis"/>
    <property type="evidence" value="ECO:0007669"/>
    <property type="project" value="TreeGrafter"/>
</dbReference>
<dbReference type="InterPro" id="IPR020103">
    <property type="entry name" value="PsdUridine_synth_cat_dom_sf"/>
</dbReference>
<evidence type="ECO:0000256" key="4">
    <source>
        <dbReference type="SAM" id="MobiDB-lite"/>
    </source>
</evidence>
<evidence type="ECO:0000313" key="6">
    <source>
        <dbReference type="EMBL" id="CAD5111359.1"/>
    </source>
</evidence>
<keyword evidence="2" id="KW-0694">RNA-binding</keyword>
<organism evidence="6 7">
    <name type="scientific">Dimorphilus gyrociliatus</name>
    <dbReference type="NCBI Taxonomy" id="2664684"/>
    <lineage>
        <taxon>Eukaryota</taxon>
        <taxon>Metazoa</taxon>
        <taxon>Spiralia</taxon>
        <taxon>Lophotrochozoa</taxon>
        <taxon>Annelida</taxon>
        <taxon>Polychaeta</taxon>
        <taxon>Polychaeta incertae sedis</taxon>
        <taxon>Dinophilidae</taxon>
        <taxon>Dimorphilus</taxon>
    </lineage>
</organism>
<dbReference type="Pfam" id="PF00849">
    <property type="entry name" value="PseudoU_synth_2"/>
    <property type="match status" value="1"/>
</dbReference>
<feature type="compositionally biased region" description="Basic and acidic residues" evidence="4">
    <location>
        <begin position="1"/>
        <end position="17"/>
    </location>
</feature>
<gene>
    <name evidence="6" type="ORF">DGYR_LOCUS668</name>
</gene>
<feature type="region of interest" description="Disordered" evidence="4">
    <location>
        <begin position="1"/>
        <end position="24"/>
    </location>
</feature>
<evidence type="ECO:0000259" key="5">
    <source>
        <dbReference type="Pfam" id="PF00849"/>
    </source>
</evidence>
<comment type="function">
    <text evidence="3">Responsible for synthesis of pseudouridine from uracil.</text>
</comment>
<comment type="caution">
    <text evidence="6">The sequence shown here is derived from an EMBL/GenBank/DDBJ whole genome shotgun (WGS) entry which is preliminary data.</text>
</comment>
<proteinExistence type="inferred from homology"/>
<accession>A0A7I8V552</accession>
<feature type="active site" evidence="1">
    <location>
        <position position="200"/>
    </location>
</feature>
<evidence type="ECO:0000313" key="7">
    <source>
        <dbReference type="Proteomes" id="UP000549394"/>
    </source>
</evidence>
<dbReference type="PANTHER" id="PTHR21600:SF40">
    <property type="entry name" value="PSEUDOURIDYLATE SYNTHASE RPUSD2"/>
    <property type="match status" value="1"/>
</dbReference>
<protein>
    <recommendedName>
        <fullName evidence="3">Pseudouridine synthase</fullName>
        <ecNumber evidence="3">5.4.99.-</ecNumber>
    </recommendedName>
</protein>
<dbReference type="Gene3D" id="3.30.2350.10">
    <property type="entry name" value="Pseudouridine synthase"/>
    <property type="match status" value="1"/>
</dbReference>
<dbReference type="GO" id="GO:0009982">
    <property type="term" value="F:pseudouridine synthase activity"/>
    <property type="evidence" value="ECO:0007669"/>
    <property type="project" value="InterPro"/>
</dbReference>
<dbReference type="EC" id="5.4.99.-" evidence="3"/>
<dbReference type="EMBL" id="CAJFCJ010000001">
    <property type="protein sequence ID" value="CAD5111359.1"/>
    <property type="molecule type" value="Genomic_DNA"/>
</dbReference>
<comment type="catalytic activity">
    <reaction evidence="3">
        <text>a uridine in RNA = a pseudouridine in RNA</text>
        <dbReference type="Rhea" id="RHEA:48348"/>
        <dbReference type="Rhea" id="RHEA-COMP:12068"/>
        <dbReference type="Rhea" id="RHEA-COMP:12069"/>
        <dbReference type="ChEBI" id="CHEBI:65314"/>
        <dbReference type="ChEBI" id="CHEBI:65315"/>
    </reaction>
</comment>
<feature type="domain" description="Pseudouridine synthase RsuA/RluA-like" evidence="5">
    <location>
        <begin position="158"/>
        <end position="303"/>
    </location>
</feature>
<evidence type="ECO:0000256" key="3">
    <source>
        <dbReference type="RuleBase" id="RU362028"/>
    </source>
</evidence>
<dbReference type="CDD" id="cd02557">
    <property type="entry name" value="PseudoU_synth_ScRIB2"/>
    <property type="match status" value="1"/>
</dbReference>
<comment type="similarity">
    <text evidence="3">Belongs to the pseudouridine synthase RluA family.</text>
</comment>
<dbReference type="OrthoDB" id="424794at2759"/>
<dbReference type="PROSITE" id="PS50889">
    <property type="entry name" value="S4"/>
    <property type="match status" value="1"/>
</dbReference>